<sequence>MNKQLRAKVPPLSNRGGVSGEIYDAPQRTIERYQRFVRDEKGEIREIPLRRGLKDGAFIDTLSITFHGESLKPFGLLFLPMASEADYIKIASKVCSDIFGFGITKRGNGSGNRRYEGFWILEADGVQYGSVHYGGQNGTMLWELNGHGCQAAKDRWEGRLYSFLKGAVRPKITRIDIAADFFENEITPDKAYRAWCKRQFAIRQNPTCERYGSDWDCGTENGKTLYIGGKKASKRARIYDKAKQLGDKTANWTRFEIQFRGSKDLLLELEMLLWPGEYFGGAFPICEKLVGVQRRIEATGKKLELTIETAVCHGKNQVGRLINALLQLGKSEKEIVEMLRNKEGSLPQRLEPSAYSVEYASGNDKYRHEPDTLDNEAAERKPQLHEVEAVSEMETGEHVEDGDLPY</sequence>
<accession>A0A8S5NHN5</accession>
<feature type="domain" description="Replication initiation protein-like C-terminal" evidence="2">
    <location>
        <begin position="170"/>
        <end position="288"/>
    </location>
</feature>
<keyword evidence="3" id="KW-0396">Initiation factor</keyword>
<organism evidence="3">
    <name type="scientific">Inoviridae sp. ctPjN3</name>
    <dbReference type="NCBI Taxonomy" id="2826761"/>
    <lineage>
        <taxon>Viruses</taxon>
        <taxon>Monodnaviria</taxon>
        <taxon>Loebvirae</taxon>
        <taxon>Hofneiviricota</taxon>
        <taxon>Faserviricetes</taxon>
        <taxon>Tubulavirales</taxon>
        <taxon>Inoviridae</taxon>
    </lineage>
</organism>
<keyword evidence="3" id="KW-0648">Protein biosynthesis</keyword>
<name>A0A8S5NHN5_9VIRU</name>
<dbReference type="EMBL" id="BK015168">
    <property type="protein sequence ID" value="DAD93834.1"/>
    <property type="molecule type" value="Genomic_DNA"/>
</dbReference>
<proteinExistence type="predicted"/>
<feature type="region of interest" description="Disordered" evidence="1">
    <location>
        <begin position="360"/>
        <end position="406"/>
    </location>
</feature>
<dbReference type="Pfam" id="PF02486">
    <property type="entry name" value="Rep_trans"/>
    <property type="match status" value="1"/>
</dbReference>
<evidence type="ECO:0000313" key="3">
    <source>
        <dbReference type="EMBL" id="DAD93834.1"/>
    </source>
</evidence>
<protein>
    <submittedName>
        <fullName evidence="3">Replication initiation factor</fullName>
    </submittedName>
</protein>
<dbReference type="InterPro" id="IPR003491">
    <property type="entry name" value="REP-like_C"/>
</dbReference>
<evidence type="ECO:0000259" key="2">
    <source>
        <dbReference type="Pfam" id="PF02486"/>
    </source>
</evidence>
<evidence type="ECO:0000256" key="1">
    <source>
        <dbReference type="SAM" id="MobiDB-lite"/>
    </source>
</evidence>
<feature type="compositionally biased region" description="Basic and acidic residues" evidence="1">
    <location>
        <begin position="395"/>
        <end position="406"/>
    </location>
</feature>
<feature type="compositionally biased region" description="Basic and acidic residues" evidence="1">
    <location>
        <begin position="364"/>
        <end position="388"/>
    </location>
</feature>
<reference evidence="3" key="1">
    <citation type="journal article" date="2021" name="Proc. Natl. Acad. Sci. U.S.A.">
        <title>A Catalog of Tens of Thousands of Viruses from Human Metagenomes Reveals Hidden Associations with Chronic Diseases.</title>
        <authorList>
            <person name="Tisza M.J."/>
            <person name="Buck C.B."/>
        </authorList>
    </citation>
    <scope>NUCLEOTIDE SEQUENCE</scope>
    <source>
        <strain evidence="3">CtPjN3</strain>
    </source>
</reference>